<dbReference type="EMBL" id="CAJVQC010139098">
    <property type="protein sequence ID" value="CAG8843603.1"/>
    <property type="molecule type" value="Genomic_DNA"/>
</dbReference>
<protein>
    <submittedName>
        <fullName evidence="1">34998_t:CDS:1</fullName>
    </submittedName>
</protein>
<evidence type="ECO:0000313" key="1">
    <source>
        <dbReference type="EMBL" id="CAG8843603.1"/>
    </source>
</evidence>
<sequence>MRDPLSDLQELCELLQNYINLIEADKDIKYFDPIKSGVICVYNLDAKLKRKIFKGHMDYLSKKISLPVNDAKMGFMCAHN</sequence>
<comment type="caution">
    <text evidence="1">The sequence shown here is derived from an EMBL/GenBank/DDBJ whole genome shotgun (WGS) entry which is preliminary data.</text>
</comment>
<reference evidence="1" key="1">
    <citation type="submission" date="2021-06" db="EMBL/GenBank/DDBJ databases">
        <authorList>
            <person name="Kallberg Y."/>
            <person name="Tangrot J."/>
            <person name="Rosling A."/>
        </authorList>
    </citation>
    <scope>NUCLEOTIDE SEQUENCE</scope>
    <source>
        <strain evidence="1">MA461A</strain>
    </source>
</reference>
<keyword evidence="2" id="KW-1185">Reference proteome</keyword>
<accession>A0ACA9SNM0</accession>
<feature type="non-terminal residue" evidence="1">
    <location>
        <position position="1"/>
    </location>
</feature>
<name>A0ACA9SNM0_9GLOM</name>
<dbReference type="Proteomes" id="UP000789920">
    <property type="component" value="Unassembled WGS sequence"/>
</dbReference>
<evidence type="ECO:0000313" key="2">
    <source>
        <dbReference type="Proteomes" id="UP000789920"/>
    </source>
</evidence>
<proteinExistence type="predicted"/>
<gene>
    <name evidence="1" type="ORF">RPERSI_LOCUS32838</name>
</gene>
<organism evidence="1 2">
    <name type="scientific">Racocetra persica</name>
    <dbReference type="NCBI Taxonomy" id="160502"/>
    <lineage>
        <taxon>Eukaryota</taxon>
        <taxon>Fungi</taxon>
        <taxon>Fungi incertae sedis</taxon>
        <taxon>Mucoromycota</taxon>
        <taxon>Glomeromycotina</taxon>
        <taxon>Glomeromycetes</taxon>
        <taxon>Diversisporales</taxon>
        <taxon>Gigasporaceae</taxon>
        <taxon>Racocetra</taxon>
    </lineage>
</organism>